<sequence>MATYLTHRLLAVLLLLLGLNGVALPGKGQTVHAILVADTTDPLLHTVCKRDIDIMHRQFVQVAAAIRYELREQVVAGETFSSKRLRNVVSKLSPAPDDIIFLYYTGHGYNARRRAGRFPVMLLDKDAAVSGRNPGLLAVHQVLTAKHARLCITLGDCCNQLVRNMRGMVNKTVAPKALLLTNDSLDEVYRTLFLNVKGDALIASSQPPQQAYAHPDSGSFYTRSFNEALELASRNNKQVSWETLLRDTQSRLTRHQATRTRQSIYVVHVAGRTPARATISFDLINRLLNELTNPTRPATQRQVILNRLTGFFVKQARIDVYVNSTLSQVQRIEPFLQRLYGQHDHSQQLNLIERLSEMTADGRQYSRAAIEAVGVEAGVRYVANEPKAALTPKAVPVPTALSLLVRTDKGRANVTYWAGNQLIVEANVSRPCHIRLVYVLADSITVLLENDAEIKPGQENQYVRIAPDSAFVCAAPFGTEYLLAYAAESAFCPIPTIPNPKLYVRPENGYTVFVGSMPEIRKAVACTTDGGEVVEDRIQIVTRGR</sequence>
<evidence type="ECO:0000259" key="1">
    <source>
        <dbReference type="Pfam" id="PF00656"/>
    </source>
</evidence>
<reference evidence="2" key="1">
    <citation type="submission" date="2021-03" db="EMBL/GenBank/DDBJ databases">
        <title>Fibrella sp. HMF5335 genome sequencing and assembly.</title>
        <authorList>
            <person name="Kang H."/>
            <person name="Kim H."/>
            <person name="Bae S."/>
            <person name="Joh K."/>
        </authorList>
    </citation>
    <scope>NUCLEOTIDE SEQUENCE</scope>
    <source>
        <strain evidence="2">HMF5335</strain>
    </source>
</reference>
<evidence type="ECO:0000313" key="2">
    <source>
        <dbReference type="EMBL" id="MBO0935277.1"/>
    </source>
</evidence>
<dbReference type="GO" id="GO:0004197">
    <property type="term" value="F:cysteine-type endopeptidase activity"/>
    <property type="evidence" value="ECO:0007669"/>
    <property type="project" value="InterPro"/>
</dbReference>
<dbReference type="EMBL" id="JAFMYV010000001">
    <property type="protein sequence ID" value="MBO0935277.1"/>
    <property type="molecule type" value="Genomic_DNA"/>
</dbReference>
<keyword evidence="3" id="KW-1185">Reference proteome</keyword>
<dbReference type="GO" id="GO:0006508">
    <property type="term" value="P:proteolysis"/>
    <property type="evidence" value="ECO:0007669"/>
    <property type="project" value="InterPro"/>
</dbReference>
<organism evidence="2 3">
    <name type="scientific">Fibrella rubiginis</name>
    <dbReference type="NCBI Taxonomy" id="2817060"/>
    <lineage>
        <taxon>Bacteria</taxon>
        <taxon>Pseudomonadati</taxon>
        <taxon>Bacteroidota</taxon>
        <taxon>Cytophagia</taxon>
        <taxon>Cytophagales</taxon>
        <taxon>Spirosomataceae</taxon>
        <taxon>Fibrella</taxon>
    </lineage>
</organism>
<comment type="caution">
    <text evidence="2">The sequence shown here is derived from an EMBL/GenBank/DDBJ whole genome shotgun (WGS) entry which is preliminary data.</text>
</comment>
<feature type="domain" description="Peptidase C14 caspase" evidence="1">
    <location>
        <begin position="49"/>
        <end position="258"/>
    </location>
</feature>
<dbReference type="AlphaFoldDB" id="A0A939GA49"/>
<dbReference type="InterPro" id="IPR011600">
    <property type="entry name" value="Pept_C14_caspase"/>
</dbReference>
<proteinExistence type="predicted"/>
<dbReference type="RefSeq" id="WP_207362837.1">
    <property type="nucleotide sequence ID" value="NZ_JAFMYV010000001.1"/>
</dbReference>
<dbReference type="Pfam" id="PF00656">
    <property type="entry name" value="Peptidase_C14"/>
    <property type="match status" value="1"/>
</dbReference>
<name>A0A939GA49_9BACT</name>
<dbReference type="Proteomes" id="UP000664034">
    <property type="component" value="Unassembled WGS sequence"/>
</dbReference>
<evidence type="ECO:0000313" key="3">
    <source>
        <dbReference type="Proteomes" id="UP000664034"/>
    </source>
</evidence>
<gene>
    <name evidence="2" type="ORF">J2I47_01825</name>
</gene>
<protein>
    <submittedName>
        <fullName evidence="2">Caspase family protein</fullName>
    </submittedName>
</protein>
<accession>A0A939GA49</accession>